<reference evidence="4" key="1">
    <citation type="journal article" date="2023" name="Commun. Biol.">
        <title>Genome analysis of Parmales, the sister group of diatoms, reveals the evolutionary specialization of diatoms from phago-mixotrophs to photoautotrophs.</title>
        <authorList>
            <person name="Ban H."/>
            <person name="Sato S."/>
            <person name="Yoshikawa S."/>
            <person name="Yamada K."/>
            <person name="Nakamura Y."/>
            <person name="Ichinomiya M."/>
            <person name="Sato N."/>
            <person name="Blanc-Mathieu R."/>
            <person name="Endo H."/>
            <person name="Kuwata A."/>
            <person name="Ogata H."/>
        </authorList>
    </citation>
    <scope>NUCLEOTIDE SEQUENCE [LARGE SCALE GENOMIC DNA]</scope>
    <source>
        <strain evidence="4">NIES 3701</strain>
    </source>
</reference>
<feature type="compositionally biased region" description="Acidic residues" evidence="1">
    <location>
        <begin position="454"/>
        <end position="473"/>
    </location>
</feature>
<dbReference type="OrthoDB" id="205974at2759"/>
<keyword evidence="4" id="KW-1185">Reference proteome</keyword>
<gene>
    <name evidence="3" type="ORF">TrST_g10317</name>
</gene>
<evidence type="ECO:0000256" key="2">
    <source>
        <dbReference type="SAM" id="SignalP"/>
    </source>
</evidence>
<dbReference type="AlphaFoldDB" id="A0A9W7BN33"/>
<dbReference type="EMBL" id="BRXY01000417">
    <property type="protein sequence ID" value="GMH93674.1"/>
    <property type="molecule type" value="Genomic_DNA"/>
</dbReference>
<organism evidence="3 4">
    <name type="scientific">Triparma strigata</name>
    <dbReference type="NCBI Taxonomy" id="1606541"/>
    <lineage>
        <taxon>Eukaryota</taxon>
        <taxon>Sar</taxon>
        <taxon>Stramenopiles</taxon>
        <taxon>Ochrophyta</taxon>
        <taxon>Bolidophyceae</taxon>
        <taxon>Parmales</taxon>
        <taxon>Triparmaceae</taxon>
        <taxon>Triparma</taxon>
    </lineage>
</organism>
<feature type="signal peptide" evidence="2">
    <location>
        <begin position="1"/>
        <end position="17"/>
    </location>
</feature>
<dbReference type="Gene3D" id="2.60.40.420">
    <property type="entry name" value="Cupredoxins - blue copper proteins"/>
    <property type="match status" value="1"/>
</dbReference>
<evidence type="ECO:0000313" key="4">
    <source>
        <dbReference type="Proteomes" id="UP001165085"/>
    </source>
</evidence>
<proteinExistence type="predicted"/>
<evidence type="ECO:0000256" key="1">
    <source>
        <dbReference type="SAM" id="MobiDB-lite"/>
    </source>
</evidence>
<dbReference type="Proteomes" id="UP001165085">
    <property type="component" value="Unassembled WGS sequence"/>
</dbReference>
<dbReference type="PANTHER" id="PTHR48125:SF12">
    <property type="entry name" value="AT HOOK TRANSCRIPTION FACTOR FAMILY-RELATED"/>
    <property type="match status" value="1"/>
</dbReference>
<feature type="chain" id="PRO_5040775506" evidence="2">
    <location>
        <begin position="18"/>
        <end position="507"/>
    </location>
</feature>
<evidence type="ECO:0000313" key="3">
    <source>
        <dbReference type="EMBL" id="GMH93674.1"/>
    </source>
</evidence>
<name>A0A9W7BN33_9STRA</name>
<protein>
    <submittedName>
        <fullName evidence="3">Uncharacterized protein</fullName>
    </submittedName>
</protein>
<dbReference type="SUPFAM" id="SSF49503">
    <property type="entry name" value="Cupredoxins"/>
    <property type="match status" value="1"/>
</dbReference>
<dbReference type="PANTHER" id="PTHR48125">
    <property type="entry name" value="LP07818P1"/>
    <property type="match status" value="1"/>
</dbReference>
<accession>A0A9W7BN33</accession>
<comment type="caution">
    <text evidence="3">The sequence shown here is derived from an EMBL/GenBank/DDBJ whole genome shotgun (WGS) entry which is preliminary data.</text>
</comment>
<feature type="compositionally biased region" description="Pro residues" evidence="1">
    <location>
        <begin position="18"/>
        <end position="44"/>
    </location>
</feature>
<sequence length="507" mass="53340">MYLRFLVLLLVWKGVVAPPAPPPSPPSPPSPPPPTPAPPPPATPSPTRSPTKAPTPATAAPVPATSSPTKRPTASPTTASPTLSPTMSPTTETCKDISRADLSDIEGATYGHADMDCVYNVILNGKDYIRGVPAAWCAKIHCDLCDSGAEGCPNPSSNPDLTSSQCHSEALNMLGFATRKMASSVHRITWSGSSKAEAFAAPSGTTIIFNKEGDDCDTYVGGDPYSSTAYVIPSHDGVLTFSSSNCDVELKVNVTSTNYTQSENYYKESLSLWPSNCGALGYLSELYASQSLFLKASETMSTLCTTCGKDSESGVYAKEMFVEAGENLPEECVKIWGVDWTFPEGGETFLEGFDGVVVGEILKFDWSGGHDVYLMESVQKAAECDFEGAVDLGSVSGAKYRVDAEDDGSRLAFACGVGQHCENGQRIVVGVGDYGGGDLSGDVFVGGVGGVEEGGGEEEEEEEEEDEDEEEAEPVYNMLGSGEGSTLVSPVRILISMLALGLMAVGL</sequence>
<feature type="region of interest" description="Disordered" evidence="1">
    <location>
        <begin position="448"/>
        <end position="474"/>
    </location>
</feature>
<dbReference type="PRINTS" id="PR01217">
    <property type="entry name" value="PRICHEXTENSN"/>
</dbReference>
<keyword evidence="2" id="KW-0732">Signal</keyword>
<feature type="compositionally biased region" description="Low complexity" evidence="1">
    <location>
        <begin position="45"/>
        <end position="92"/>
    </location>
</feature>
<feature type="region of interest" description="Disordered" evidence="1">
    <location>
        <begin position="18"/>
        <end position="93"/>
    </location>
</feature>
<dbReference type="InterPro" id="IPR008972">
    <property type="entry name" value="Cupredoxin"/>
</dbReference>